<accession>A0A401PHP2</accession>
<dbReference type="GO" id="GO:0003950">
    <property type="term" value="F:NAD+ poly-ADP-ribosyltransferase activity"/>
    <property type="evidence" value="ECO:0007669"/>
    <property type="project" value="UniProtKB-UniRule"/>
</dbReference>
<evidence type="ECO:0000256" key="4">
    <source>
        <dbReference type="RuleBase" id="RU362114"/>
    </source>
</evidence>
<dbReference type="Pfam" id="PF00644">
    <property type="entry name" value="PARP"/>
    <property type="match status" value="1"/>
</dbReference>
<dbReference type="EMBL" id="BFAA01000499">
    <property type="protein sequence ID" value="GCB72609.1"/>
    <property type="molecule type" value="Genomic_DNA"/>
</dbReference>
<evidence type="ECO:0000256" key="1">
    <source>
        <dbReference type="ARBA" id="ARBA00004123"/>
    </source>
</evidence>
<dbReference type="InterPro" id="IPR051712">
    <property type="entry name" value="ARTD-AVP"/>
</dbReference>
<dbReference type="CDD" id="cd01439">
    <property type="entry name" value="TCCD_inducible_PARP_like"/>
    <property type="match status" value="1"/>
</dbReference>
<keyword evidence="4" id="KW-0808">Transferase</keyword>
<dbReference type="Gene3D" id="3.30.720.50">
    <property type="match status" value="1"/>
</dbReference>
<keyword evidence="2" id="KW-0539">Nucleus</keyword>
<comment type="subcellular location">
    <subcellularLocation>
        <location evidence="1">Nucleus</location>
    </subcellularLocation>
</comment>
<evidence type="ECO:0000256" key="2">
    <source>
        <dbReference type="ARBA" id="ARBA00023242"/>
    </source>
</evidence>
<feature type="domain" description="WWE" evidence="5">
    <location>
        <begin position="13"/>
        <end position="97"/>
    </location>
</feature>
<protein>
    <recommendedName>
        <fullName evidence="4">Poly [ADP-ribose] polymerase</fullName>
        <shortName evidence="4">PARP</shortName>
        <ecNumber evidence="4">2.4.2.-</ecNumber>
    </recommendedName>
</protein>
<dbReference type="Proteomes" id="UP000288216">
    <property type="component" value="Unassembled WGS sequence"/>
</dbReference>
<dbReference type="InterPro" id="IPR004170">
    <property type="entry name" value="WWE_dom"/>
</dbReference>
<dbReference type="OrthoDB" id="6133115at2759"/>
<dbReference type="STRING" id="75743.A0A401PHP2"/>
<organism evidence="7 8">
    <name type="scientific">Scyliorhinus torazame</name>
    <name type="common">Cloudy catshark</name>
    <name type="synonym">Catulus torazame</name>
    <dbReference type="NCBI Taxonomy" id="75743"/>
    <lineage>
        <taxon>Eukaryota</taxon>
        <taxon>Metazoa</taxon>
        <taxon>Chordata</taxon>
        <taxon>Craniata</taxon>
        <taxon>Vertebrata</taxon>
        <taxon>Chondrichthyes</taxon>
        <taxon>Elasmobranchii</taxon>
        <taxon>Galeomorphii</taxon>
        <taxon>Galeoidea</taxon>
        <taxon>Carcharhiniformes</taxon>
        <taxon>Scyliorhinidae</taxon>
        <taxon>Scyliorhinus</taxon>
    </lineage>
</organism>
<sequence>MAGEEYASMMEEGNVEEMDTSDAQWNWYYLGECGKWHIFERDPNISCSVSSEDIEMIYRMNPQGGLSFSTAKYNYMLDFQAMKQTNTATGKQRPVKRAAFSVTAFSFICGNEEIPIPLHWDSIDRDKPYQLSPLHKASNEYLEVAKLFGQSMDQNRIKKIQRIQNLDLWEFYCRKKVHLKKMRNGIELNEKMLFHGTGNEFVEAICSQNFDWRINGLHATVYGKGTYFARDSLYSSRYCRTNETHEASLQPLGTVLSPSAPHRWRSQFKTMFLARVLVGDYTTGDPKYIRPPSKDGSLVNLYDSCVDNKWNPKIFVVFDSNHIYPEYLIEFT</sequence>
<dbReference type="SUPFAM" id="SSF117839">
    <property type="entry name" value="WWE domain"/>
    <property type="match status" value="1"/>
</dbReference>
<dbReference type="PROSITE" id="PS51059">
    <property type="entry name" value="PARP_CATALYTIC"/>
    <property type="match status" value="1"/>
</dbReference>
<dbReference type="EC" id="2.4.2.-" evidence="4"/>
<dbReference type="SUPFAM" id="SSF56399">
    <property type="entry name" value="ADP-ribosylation"/>
    <property type="match status" value="1"/>
</dbReference>
<comment type="similarity">
    <text evidence="3">Belongs to the ARTD/PARP family.</text>
</comment>
<keyword evidence="4" id="KW-0328">Glycosyltransferase</keyword>
<dbReference type="Gene3D" id="3.90.228.10">
    <property type="match status" value="1"/>
</dbReference>
<reference evidence="7 8" key="1">
    <citation type="journal article" date="2018" name="Nat. Ecol. Evol.">
        <title>Shark genomes provide insights into elasmobranch evolution and the origin of vertebrates.</title>
        <authorList>
            <person name="Hara Y"/>
            <person name="Yamaguchi K"/>
            <person name="Onimaru K"/>
            <person name="Kadota M"/>
            <person name="Koyanagi M"/>
            <person name="Keeley SD"/>
            <person name="Tatsumi K"/>
            <person name="Tanaka K"/>
            <person name="Motone F"/>
            <person name="Kageyama Y"/>
            <person name="Nozu R"/>
            <person name="Adachi N"/>
            <person name="Nishimura O"/>
            <person name="Nakagawa R"/>
            <person name="Tanegashima C"/>
            <person name="Kiyatake I"/>
            <person name="Matsumoto R"/>
            <person name="Murakumo K"/>
            <person name="Nishida K"/>
            <person name="Terakita A"/>
            <person name="Kuratani S"/>
            <person name="Sato K"/>
            <person name="Hyodo S Kuraku.S."/>
        </authorList>
    </citation>
    <scope>NUCLEOTIDE SEQUENCE [LARGE SCALE GENOMIC DNA]</scope>
</reference>
<dbReference type="PROSITE" id="PS50918">
    <property type="entry name" value="WWE"/>
    <property type="match status" value="1"/>
</dbReference>
<keyword evidence="4" id="KW-0520">NAD</keyword>
<comment type="caution">
    <text evidence="7">The sequence shown here is derived from an EMBL/GenBank/DDBJ whole genome shotgun (WGS) entry which is preliminary data.</text>
</comment>
<evidence type="ECO:0000256" key="3">
    <source>
        <dbReference type="ARBA" id="ARBA00024347"/>
    </source>
</evidence>
<dbReference type="Pfam" id="PF02825">
    <property type="entry name" value="WWE"/>
    <property type="match status" value="1"/>
</dbReference>
<evidence type="ECO:0000313" key="8">
    <source>
        <dbReference type="Proteomes" id="UP000288216"/>
    </source>
</evidence>
<dbReference type="AlphaFoldDB" id="A0A401PHP2"/>
<evidence type="ECO:0000313" key="7">
    <source>
        <dbReference type="EMBL" id="GCB72609.1"/>
    </source>
</evidence>
<name>A0A401PHP2_SCYTO</name>
<dbReference type="PANTHER" id="PTHR45740:SF4">
    <property type="entry name" value="PROTEIN MONO-ADP-RIBOSYLTRANSFERASE PARP11"/>
    <property type="match status" value="1"/>
</dbReference>
<gene>
    <name evidence="7" type="ORF">scyTo_0002088</name>
</gene>
<dbReference type="InterPro" id="IPR012317">
    <property type="entry name" value="Poly(ADP-ribose)pol_cat_dom"/>
</dbReference>
<dbReference type="PANTHER" id="PTHR45740">
    <property type="entry name" value="POLY [ADP-RIBOSE] POLYMERASE"/>
    <property type="match status" value="1"/>
</dbReference>
<evidence type="ECO:0000259" key="6">
    <source>
        <dbReference type="PROSITE" id="PS51059"/>
    </source>
</evidence>
<dbReference type="OMA" id="THAICTH"/>
<evidence type="ECO:0000259" key="5">
    <source>
        <dbReference type="PROSITE" id="PS50918"/>
    </source>
</evidence>
<proteinExistence type="inferred from homology"/>
<feature type="domain" description="PARP catalytic" evidence="6">
    <location>
        <begin position="114"/>
        <end position="332"/>
    </location>
</feature>
<dbReference type="GO" id="GO:0005634">
    <property type="term" value="C:nucleus"/>
    <property type="evidence" value="ECO:0007669"/>
    <property type="project" value="UniProtKB-SubCell"/>
</dbReference>
<dbReference type="GO" id="GO:1990404">
    <property type="term" value="F:NAD+-protein mono-ADP-ribosyltransferase activity"/>
    <property type="evidence" value="ECO:0007669"/>
    <property type="project" value="TreeGrafter"/>
</dbReference>
<keyword evidence="8" id="KW-1185">Reference proteome</keyword>
<dbReference type="InterPro" id="IPR037197">
    <property type="entry name" value="WWE_dom_sf"/>
</dbReference>